<evidence type="ECO:0000313" key="2">
    <source>
        <dbReference type="EMBL" id="TNN31537.1"/>
    </source>
</evidence>
<protein>
    <submittedName>
        <fullName evidence="2">Uncharacterized protein</fullName>
    </submittedName>
</protein>
<comment type="caution">
    <text evidence="2">The sequence shown here is derived from an EMBL/GenBank/DDBJ whole genome shotgun (WGS) entry which is preliminary data.</text>
</comment>
<feature type="compositionally biased region" description="Acidic residues" evidence="1">
    <location>
        <begin position="24"/>
        <end position="48"/>
    </location>
</feature>
<sequence length="84" mass="9515">MMSRFSIQRGGRGTGGAERGPDGGESEEEEEQEEEEEEISDEDYDTDLELGGKEGRFKDKMVFEVNHGLKPSDMKETRRSLDEV</sequence>
<name>A0A4Z2ERJ8_9TELE</name>
<proteinExistence type="predicted"/>
<feature type="region of interest" description="Disordered" evidence="1">
    <location>
        <begin position="1"/>
        <end position="55"/>
    </location>
</feature>
<dbReference type="EMBL" id="SRLO01003376">
    <property type="protein sequence ID" value="TNN31537.1"/>
    <property type="molecule type" value="Genomic_DNA"/>
</dbReference>
<dbReference type="AlphaFoldDB" id="A0A4Z2ERJ8"/>
<dbReference type="Proteomes" id="UP000314294">
    <property type="component" value="Unassembled WGS sequence"/>
</dbReference>
<keyword evidence="3" id="KW-1185">Reference proteome</keyword>
<evidence type="ECO:0000256" key="1">
    <source>
        <dbReference type="SAM" id="MobiDB-lite"/>
    </source>
</evidence>
<evidence type="ECO:0000313" key="3">
    <source>
        <dbReference type="Proteomes" id="UP000314294"/>
    </source>
</evidence>
<reference evidence="2 3" key="1">
    <citation type="submission" date="2019-03" db="EMBL/GenBank/DDBJ databases">
        <title>First draft genome of Liparis tanakae, snailfish: a comprehensive survey of snailfish specific genes.</title>
        <authorList>
            <person name="Kim W."/>
            <person name="Song I."/>
            <person name="Jeong J.-H."/>
            <person name="Kim D."/>
            <person name="Kim S."/>
            <person name="Ryu S."/>
            <person name="Song J.Y."/>
            <person name="Lee S.K."/>
        </authorList>
    </citation>
    <scope>NUCLEOTIDE SEQUENCE [LARGE SCALE GENOMIC DNA]</scope>
    <source>
        <tissue evidence="2">Muscle</tissue>
    </source>
</reference>
<gene>
    <name evidence="2" type="ORF">EYF80_058307</name>
</gene>
<accession>A0A4Z2ERJ8</accession>
<organism evidence="2 3">
    <name type="scientific">Liparis tanakae</name>
    <name type="common">Tanaka's snailfish</name>
    <dbReference type="NCBI Taxonomy" id="230148"/>
    <lineage>
        <taxon>Eukaryota</taxon>
        <taxon>Metazoa</taxon>
        <taxon>Chordata</taxon>
        <taxon>Craniata</taxon>
        <taxon>Vertebrata</taxon>
        <taxon>Euteleostomi</taxon>
        <taxon>Actinopterygii</taxon>
        <taxon>Neopterygii</taxon>
        <taxon>Teleostei</taxon>
        <taxon>Neoteleostei</taxon>
        <taxon>Acanthomorphata</taxon>
        <taxon>Eupercaria</taxon>
        <taxon>Perciformes</taxon>
        <taxon>Cottioidei</taxon>
        <taxon>Cottales</taxon>
        <taxon>Liparidae</taxon>
        <taxon>Liparis</taxon>
    </lineage>
</organism>